<dbReference type="Pfam" id="PF00857">
    <property type="entry name" value="Isochorismatase"/>
    <property type="match status" value="1"/>
</dbReference>
<dbReference type="RefSeq" id="WP_379898095.1">
    <property type="nucleotide sequence ID" value="NZ_JBHRTR010000009.1"/>
</dbReference>
<dbReference type="SUPFAM" id="SSF52499">
    <property type="entry name" value="Isochorismatase-like hydrolases"/>
    <property type="match status" value="1"/>
</dbReference>
<feature type="domain" description="Isochorismatase-like" evidence="2">
    <location>
        <begin position="25"/>
        <end position="203"/>
    </location>
</feature>
<proteinExistence type="predicted"/>
<dbReference type="GO" id="GO:0016787">
    <property type="term" value="F:hydrolase activity"/>
    <property type="evidence" value="ECO:0007669"/>
    <property type="project" value="UniProtKB-KW"/>
</dbReference>
<dbReference type="InterPro" id="IPR000868">
    <property type="entry name" value="Isochorismatase-like_dom"/>
</dbReference>
<dbReference type="InterPro" id="IPR050272">
    <property type="entry name" value="Isochorismatase-like_hydrls"/>
</dbReference>
<evidence type="ECO:0000256" key="1">
    <source>
        <dbReference type="ARBA" id="ARBA00022801"/>
    </source>
</evidence>
<sequence length="224" mass="24500">MADEDATDGTQPWAAVQWPLVPGRTALVVIDPQNDFLHDEGWYAASGVDVAHMQATVGPIRDLVAAAHDRQVPVIWTRHGFRDGRDAGVFYHLRPFLKEGGLRQGSWGYEVLDGLGARPDDWYIEKTRLSAFYNTNLEGVLRAVQAETVLFCGVLTNQCVAATSKDANFRDFKPIVVAEAVGTTLPHLHDPALEMIRVGWGEVRDLDGVLAELRALPLSNSGAG</sequence>
<accession>A0ABV7KV98</accession>
<dbReference type="PANTHER" id="PTHR43540">
    <property type="entry name" value="PEROXYUREIDOACRYLATE/UREIDOACRYLATE AMIDOHYDROLASE-RELATED"/>
    <property type="match status" value="1"/>
</dbReference>
<dbReference type="Proteomes" id="UP001595528">
    <property type="component" value="Unassembled WGS sequence"/>
</dbReference>
<dbReference type="InterPro" id="IPR036380">
    <property type="entry name" value="Isochorismatase-like_sf"/>
</dbReference>
<evidence type="ECO:0000259" key="2">
    <source>
        <dbReference type="Pfam" id="PF00857"/>
    </source>
</evidence>
<dbReference type="PANTHER" id="PTHR43540:SF6">
    <property type="entry name" value="ISOCHORISMATASE-LIKE DOMAIN-CONTAINING PROTEIN"/>
    <property type="match status" value="1"/>
</dbReference>
<gene>
    <name evidence="3" type="ORF">ACFOGJ_03235</name>
</gene>
<name>A0ABV7KV98_9PROT</name>
<evidence type="ECO:0000313" key="3">
    <source>
        <dbReference type="EMBL" id="MFC3226225.1"/>
    </source>
</evidence>
<reference evidence="4" key="1">
    <citation type="journal article" date="2019" name="Int. J. Syst. Evol. Microbiol.">
        <title>The Global Catalogue of Microorganisms (GCM) 10K type strain sequencing project: providing services to taxonomists for standard genome sequencing and annotation.</title>
        <authorList>
            <consortium name="The Broad Institute Genomics Platform"/>
            <consortium name="The Broad Institute Genome Sequencing Center for Infectious Disease"/>
            <person name="Wu L."/>
            <person name="Ma J."/>
        </authorList>
    </citation>
    <scope>NUCLEOTIDE SEQUENCE [LARGE SCALE GENOMIC DNA]</scope>
    <source>
        <strain evidence="4">KCTC 42964</strain>
    </source>
</reference>
<dbReference type="Gene3D" id="3.40.50.850">
    <property type="entry name" value="Isochorismatase-like"/>
    <property type="match status" value="1"/>
</dbReference>
<keyword evidence="4" id="KW-1185">Reference proteome</keyword>
<comment type="caution">
    <text evidence="3">The sequence shown here is derived from an EMBL/GenBank/DDBJ whole genome shotgun (WGS) entry which is preliminary data.</text>
</comment>
<organism evidence="3 4">
    <name type="scientific">Marinibaculum pumilum</name>
    <dbReference type="NCBI Taxonomy" id="1766165"/>
    <lineage>
        <taxon>Bacteria</taxon>
        <taxon>Pseudomonadati</taxon>
        <taxon>Pseudomonadota</taxon>
        <taxon>Alphaproteobacteria</taxon>
        <taxon>Rhodospirillales</taxon>
        <taxon>Rhodospirillaceae</taxon>
        <taxon>Marinibaculum</taxon>
    </lineage>
</organism>
<evidence type="ECO:0000313" key="4">
    <source>
        <dbReference type="Proteomes" id="UP001595528"/>
    </source>
</evidence>
<dbReference type="EMBL" id="JBHRTR010000009">
    <property type="protein sequence ID" value="MFC3226225.1"/>
    <property type="molecule type" value="Genomic_DNA"/>
</dbReference>
<dbReference type="CDD" id="cd00431">
    <property type="entry name" value="cysteine_hydrolases"/>
    <property type="match status" value="1"/>
</dbReference>
<protein>
    <submittedName>
        <fullName evidence="3">Cysteine hydrolase family protein</fullName>
    </submittedName>
</protein>
<keyword evidence="1 3" id="KW-0378">Hydrolase</keyword>